<comment type="caution">
    <text evidence="1">The sequence shown here is derived from an EMBL/GenBank/DDBJ whole genome shotgun (WGS) entry which is preliminary data.</text>
</comment>
<evidence type="ECO:0000313" key="2">
    <source>
        <dbReference type="Proteomes" id="UP000299102"/>
    </source>
</evidence>
<dbReference type="Proteomes" id="UP000299102">
    <property type="component" value="Unassembled WGS sequence"/>
</dbReference>
<dbReference type="AlphaFoldDB" id="A0A4C1XKB2"/>
<proteinExistence type="predicted"/>
<keyword evidence="2" id="KW-1185">Reference proteome</keyword>
<evidence type="ECO:0000313" key="1">
    <source>
        <dbReference type="EMBL" id="GBP63550.1"/>
    </source>
</evidence>
<accession>A0A4C1XKB2</accession>
<name>A0A4C1XKB2_EUMVA</name>
<gene>
    <name evidence="1" type="ORF">EVAR_61290_1</name>
</gene>
<sequence length="99" mass="11037">MRRMGKKLKEEKVVEYQILRFVSIDVNFNSDFVFDSDPLTLDSDSVSTLVFDPISVLNFDSDLAFNSDPGPVPDSALHPAINSDSTINYSSNFNEVGML</sequence>
<dbReference type="EMBL" id="BGZK01000872">
    <property type="protein sequence ID" value="GBP63550.1"/>
    <property type="molecule type" value="Genomic_DNA"/>
</dbReference>
<protein>
    <submittedName>
        <fullName evidence="1">Uncharacterized protein</fullName>
    </submittedName>
</protein>
<organism evidence="1 2">
    <name type="scientific">Eumeta variegata</name>
    <name type="common">Bagworm moth</name>
    <name type="synonym">Eumeta japonica</name>
    <dbReference type="NCBI Taxonomy" id="151549"/>
    <lineage>
        <taxon>Eukaryota</taxon>
        <taxon>Metazoa</taxon>
        <taxon>Ecdysozoa</taxon>
        <taxon>Arthropoda</taxon>
        <taxon>Hexapoda</taxon>
        <taxon>Insecta</taxon>
        <taxon>Pterygota</taxon>
        <taxon>Neoptera</taxon>
        <taxon>Endopterygota</taxon>
        <taxon>Lepidoptera</taxon>
        <taxon>Glossata</taxon>
        <taxon>Ditrysia</taxon>
        <taxon>Tineoidea</taxon>
        <taxon>Psychidae</taxon>
        <taxon>Oiketicinae</taxon>
        <taxon>Eumeta</taxon>
    </lineage>
</organism>
<reference evidence="1 2" key="1">
    <citation type="journal article" date="2019" name="Commun. Biol.">
        <title>The bagworm genome reveals a unique fibroin gene that provides high tensile strength.</title>
        <authorList>
            <person name="Kono N."/>
            <person name="Nakamura H."/>
            <person name="Ohtoshi R."/>
            <person name="Tomita M."/>
            <person name="Numata K."/>
            <person name="Arakawa K."/>
        </authorList>
    </citation>
    <scope>NUCLEOTIDE SEQUENCE [LARGE SCALE GENOMIC DNA]</scope>
</reference>